<name>A0AA39YRZ6_9PEZI</name>
<accession>A0AA39YRZ6</accession>
<evidence type="ECO:0000256" key="1">
    <source>
        <dbReference type="SAM" id="MobiDB-lite"/>
    </source>
</evidence>
<reference evidence="2" key="1">
    <citation type="submission" date="2023-06" db="EMBL/GenBank/DDBJ databases">
        <title>Genome-scale phylogeny and comparative genomics of the fungal order Sordariales.</title>
        <authorList>
            <consortium name="Lawrence Berkeley National Laboratory"/>
            <person name="Hensen N."/>
            <person name="Bonometti L."/>
            <person name="Westerberg I."/>
            <person name="Brannstrom I.O."/>
            <person name="Guillou S."/>
            <person name="Cros-Aarteil S."/>
            <person name="Calhoun S."/>
            <person name="Haridas S."/>
            <person name="Kuo A."/>
            <person name="Mondo S."/>
            <person name="Pangilinan J."/>
            <person name="Riley R."/>
            <person name="Labutti K."/>
            <person name="Andreopoulos B."/>
            <person name="Lipzen A."/>
            <person name="Chen C."/>
            <person name="Yanf M."/>
            <person name="Daum C."/>
            <person name="Ng V."/>
            <person name="Clum A."/>
            <person name="Steindorff A."/>
            <person name="Ohm R."/>
            <person name="Martin F."/>
            <person name="Silar P."/>
            <person name="Natvig D."/>
            <person name="Lalanne C."/>
            <person name="Gautier V."/>
            <person name="Ament-Velasquez S.L."/>
            <person name="Kruys A."/>
            <person name="Hutchinson M.I."/>
            <person name="Powell A.J."/>
            <person name="Barry K."/>
            <person name="Miller A.N."/>
            <person name="Grigoriev I.V."/>
            <person name="Debuchy R."/>
            <person name="Gladieux P."/>
            <person name="Thoren M.H."/>
            <person name="Johannesson H."/>
        </authorList>
    </citation>
    <scope>NUCLEOTIDE SEQUENCE</scope>
    <source>
        <strain evidence="2">SMH2532-1</strain>
    </source>
</reference>
<sequence>MEGKEQGDLSLRVQHARCMHQQWPAGRLTRRRSASRRRRWAMLLADTRTQHTQGMYLVDSGELAETPGPGRLRSSLALGSKLSGPAHLKGPITAGPLETCKLIASPTPPAHADQARQPVSFWNRCSSYLPPSTTSSAFAPSFVFARRAIQGLGPANRTPTPTPHHSQRAVSLGTRGPTIVVHPSSSSALVHARAFVECSDSAHGTATNKKKRIEHCIRHHGHVVVVVVELGGAQGRRINTLGGPSTTQLISDTSPWSPVLLPPVAPFLTCCGVSAKPPSPHLQTLNLIRYHCVGIAPLKARGFIKSPSSSPPSHPSRQDIAQSDSCRSARESHSCWIWRDFVDLISTRCSFPGMDKLLVIRRRLALGPPGSRKSNSGQSGPPFLVGTPLLSLSSLGGLFPGPEQRISPVSVRGAVPVAAKPPLVNSQSWVAARASLPGHNPP</sequence>
<feature type="region of interest" description="Disordered" evidence="1">
    <location>
        <begin position="304"/>
        <end position="324"/>
    </location>
</feature>
<comment type="caution">
    <text evidence="2">The sequence shown here is derived from an EMBL/GenBank/DDBJ whole genome shotgun (WGS) entry which is preliminary data.</text>
</comment>
<proteinExistence type="predicted"/>
<gene>
    <name evidence="2" type="ORF">B0T16DRAFT_63272</name>
</gene>
<keyword evidence="3" id="KW-1185">Reference proteome</keyword>
<protein>
    <submittedName>
        <fullName evidence="2">Uncharacterized protein</fullName>
    </submittedName>
</protein>
<dbReference type="Proteomes" id="UP001174936">
    <property type="component" value="Unassembled WGS sequence"/>
</dbReference>
<evidence type="ECO:0000313" key="2">
    <source>
        <dbReference type="EMBL" id="KAK0657568.1"/>
    </source>
</evidence>
<dbReference type="AlphaFoldDB" id="A0AA39YRZ6"/>
<dbReference type="EMBL" id="JAULSV010000001">
    <property type="protein sequence ID" value="KAK0657568.1"/>
    <property type="molecule type" value="Genomic_DNA"/>
</dbReference>
<organism evidence="2 3">
    <name type="scientific">Cercophora newfieldiana</name>
    <dbReference type="NCBI Taxonomy" id="92897"/>
    <lineage>
        <taxon>Eukaryota</taxon>
        <taxon>Fungi</taxon>
        <taxon>Dikarya</taxon>
        <taxon>Ascomycota</taxon>
        <taxon>Pezizomycotina</taxon>
        <taxon>Sordariomycetes</taxon>
        <taxon>Sordariomycetidae</taxon>
        <taxon>Sordariales</taxon>
        <taxon>Lasiosphaeriaceae</taxon>
        <taxon>Cercophora</taxon>
    </lineage>
</organism>
<evidence type="ECO:0000313" key="3">
    <source>
        <dbReference type="Proteomes" id="UP001174936"/>
    </source>
</evidence>